<name>A0ABX3M6T0_9XANT</name>
<evidence type="ECO:0000313" key="2">
    <source>
        <dbReference type="Proteomes" id="UP000191089"/>
    </source>
</evidence>
<dbReference type="EMBL" id="LOKQ01000294">
    <property type="protein sequence ID" value="OOX09607.1"/>
    <property type="molecule type" value="Genomic_DNA"/>
</dbReference>
<organism evidence="1 2">
    <name type="scientific">Xanthomonas axonopodis pv. cajani</name>
    <dbReference type="NCBI Taxonomy" id="487827"/>
    <lineage>
        <taxon>Bacteria</taxon>
        <taxon>Pseudomonadati</taxon>
        <taxon>Pseudomonadota</taxon>
        <taxon>Gammaproteobacteria</taxon>
        <taxon>Lysobacterales</taxon>
        <taxon>Lysobacteraceae</taxon>
        <taxon>Xanthomonas</taxon>
    </lineage>
</organism>
<keyword evidence="2" id="KW-1185">Reference proteome</keyword>
<reference evidence="1 2" key="1">
    <citation type="submission" date="2015-12" db="EMBL/GenBank/DDBJ databases">
        <authorList>
            <person name="Bansal K."/>
            <person name="Midha S."/>
            <person name="Patil P.B."/>
        </authorList>
    </citation>
    <scope>NUCLEOTIDE SEQUENCE [LARGE SCALE GENOMIC DNA]</scope>
    <source>
        <strain evidence="1 2">LMG558</strain>
    </source>
</reference>
<dbReference type="Pfam" id="PF22491">
    <property type="entry name" value="DUF6988"/>
    <property type="match status" value="1"/>
</dbReference>
<protein>
    <submittedName>
        <fullName evidence="1">Uncharacterized protein</fullName>
    </submittedName>
</protein>
<sequence>MLARSQQMHGHILELLSGVGFHGAPRSRVAAGMCMVALEHAEGLRSLIALALANSAVGLLRIQFEALLRAAWLLYAAPEPTIAKLLLSLTLDSEKAAKNLPGVSEMLEALRKGTGNPGEGMPTGAYEMFAHFKDVTWSAMNSFVHGGIHPLRRLEEGFPLPLALQTLRNSNGLVTMTGMLLAVLTGSSLIASVMSRVQPDFSDCLPDLQEHESGV</sequence>
<gene>
    <name evidence="1" type="ORF">Xcaj_17215</name>
</gene>
<accession>A0ABX3M6T0</accession>
<evidence type="ECO:0000313" key="1">
    <source>
        <dbReference type="EMBL" id="OOX09607.1"/>
    </source>
</evidence>
<dbReference type="InterPro" id="IPR054257">
    <property type="entry name" value="DUF6988"/>
</dbReference>
<proteinExistence type="predicted"/>
<comment type="caution">
    <text evidence="1">The sequence shown here is derived from an EMBL/GenBank/DDBJ whole genome shotgun (WGS) entry which is preliminary data.</text>
</comment>
<dbReference type="Proteomes" id="UP000191089">
    <property type="component" value="Unassembled WGS sequence"/>
</dbReference>